<dbReference type="STRING" id="1618566.UR35_C0001G0067"/>
<dbReference type="CDD" id="cd04179">
    <property type="entry name" value="DPM_DPG-synthase_like"/>
    <property type="match status" value="1"/>
</dbReference>
<gene>
    <name evidence="2" type="ORF">UR35_C0001G0067</name>
</gene>
<dbReference type="InterPro" id="IPR001173">
    <property type="entry name" value="Glyco_trans_2-like"/>
</dbReference>
<dbReference type="GO" id="GO:0008168">
    <property type="term" value="F:methyltransferase activity"/>
    <property type="evidence" value="ECO:0007669"/>
    <property type="project" value="UniProtKB-KW"/>
</dbReference>
<feature type="domain" description="Glycosyltransferase 2-like" evidence="1">
    <location>
        <begin position="172"/>
        <end position="337"/>
    </location>
</feature>
<keyword evidence="2" id="KW-0808">Transferase</keyword>
<dbReference type="AlphaFoldDB" id="A0A0G0C2R1"/>
<dbReference type="Gene3D" id="3.90.550.10">
    <property type="entry name" value="Spore Coat Polysaccharide Biosynthesis Protein SpsA, Chain A"/>
    <property type="match status" value="1"/>
</dbReference>
<dbReference type="PANTHER" id="PTHR10859:SF91">
    <property type="entry name" value="DOLICHYL-PHOSPHATE BETA-GLUCOSYLTRANSFERASE"/>
    <property type="match status" value="1"/>
</dbReference>
<dbReference type="EMBL" id="LBOW01000001">
    <property type="protein sequence ID" value="KKP45470.1"/>
    <property type="molecule type" value="Genomic_DNA"/>
</dbReference>
<dbReference type="Pfam" id="PF00535">
    <property type="entry name" value="Glycos_transf_2"/>
    <property type="match status" value="1"/>
</dbReference>
<evidence type="ECO:0000313" key="3">
    <source>
        <dbReference type="Proteomes" id="UP000034778"/>
    </source>
</evidence>
<evidence type="ECO:0000313" key="2">
    <source>
        <dbReference type="EMBL" id="KKP45470.1"/>
    </source>
</evidence>
<dbReference type="GO" id="GO:0006487">
    <property type="term" value="P:protein N-linked glycosylation"/>
    <property type="evidence" value="ECO:0007669"/>
    <property type="project" value="TreeGrafter"/>
</dbReference>
<evidence type="ECO:0000259" key="1">
    <source>
        <dbReference type="Pfam" id="PF00535"/>
    </source>
</evidence>
<protein>
    <submittedName>
        <fullName evidence="2">Type 12 methyltransferase</fullName>
    </submittedName>
</protein>
<keyword evidence="2" id="KW-0489">Methyltransferase</keyword>
<reference evidence="2 3" key="1">
    <citation type="journal article" date="2015" name="Nature">
        <title>rRNA introns, odd ribosomes, and small enigmatic genomes across a large radiation of phyla.</title>
        <authorList>
            <person name="Brown C.T."/>
            <person name="Hug L.A."/>
            <person name="Thomas B.C."/>
            <person name="Sharon I."/>
            <person name="Castelle C.J."/>
            <person name="Singh A."/>
            <person name="Wilkins M.J."/>
            <person name="Williams K.H."/>
            <person name="Banfield J.F."/>
        </authorList>
    </citation>
    <scope>NUCLEOTIDE SEQUENCE [LARGE SCALE GENOMIC DNA]</scope>
</reference>
<sequence>MKVFSKFYQRDIKKLVSQLTPKSSKVLTYSNANIQPQRYDYIVLPNTIAHWNDIQFEIKKLKKYSHKDTRFVVIYFNQFWKPILNFATKLGLRKKEDKPSNWLSTDDIVNVFNLEGFDVIRKGKRFLLPIDLGIVTSFINTLVAKLPLINDLCLTTYIIFKKRPPTKEYSVSIIIPARNEQGNIPNMISKIPKIGKNMEIIFVEGKSKDKTYDYILKEINKNKENKNIAKLYKQQGVGKADAVRLGFKKAKNDILIILDADLTVNPKDLIKFYEAISKGYCDFANGSRLVYPLEKQAMQTLNFFGNKIFSFIFTYLLDQKVNDTLCGTKALFRKDYIKICNNRNYFGNFDPFGDYDLLFGATKLNLKICEIPARYRERTYGQTNINRYSHGWLLLKMTLFAAKKLKFI</sequence>
<dbReference type="Proteomes" id="UP000034778">
    <property type="component" value="Unassembled WGS sequence"/>
</dbReference>
<comment type="caution">
    <text evidence="2">The sequence shown here is derived from an EMBL/GenBank/DDBJ whole genome shotgun (WGS) entry which is preliminary data.</text>
</comment>
<dbReference type="PATRIC" id="fig|1618566.3.peg.65"/>
<accession>A0A0G0C2R1</accession>
<proteinExistence type="predicted"/>
<name>A0A0G0C2R1_9BACT</name>
<dbReference type="GO" id="GO:0032259">
    <property type="term" value="P:methylation"/>
    <property type="evidence" value="ECO:0007669"/>
    <property type="project" value="UniProtKB-KW"/>
</dbReference>
<dbReference type="PANTHER" id="PTHR10859">
    <property type="entry name" value="GLYCOSYL TRANSFERASE"/>
    <property type="match status" value="1"/>
</dbReference>
<organism evidence="2 3">
    <name type="scientific">Candidatus Woesebacteria bacterium GW2011_GWB1_33_22</name>
    <dbReference type="NCBI Taxonomy" id="1618566"/>
    <lineage>
        <taxon>Bacteria</taxon>
        <taxon>Candidatus Woeseibacteriota</taxon>
    </lineage>
</organism>
<dbReference type="SUPFAM" id="SSF53448">
    <property type="entry name" value="Nucleotide-diphospho-sugar transferases"/>
    <property type="match status" value="1"/>
</dbReference>
<dbReference type="InterPro" id="IPR029044">
    <property type="entry name" value="Nucleotide-diphossugar_trans"/>
</dbReference>